<dbReference type="EMBL" id="SORL01000011">
    <property type="protein sequence ID" value="TDY60664.1"/>
    <property type="molecule type" value="Genomic_DNA"/>
</dbReference>
<comment type="caution">
    <text evidence="2">The sequence shown here is derived from an EMBL/GenBank/DDBJ whole genome shotgun (WGS) entry which is preliminary data.</text>
</comment>
<feature type="signal peptide" evidence="1">
    <location>
        <begin position="1"/>
        <end position="29"/>
    </location>
</feature>
<dbReference type="Pfam" id="PF11306">
    <property type="entry name" value="DUF3108"/>
    <property type="match status" value="1"/>
</dbReference>
<keyword evidence="1" id="KW-0732">Signal</keyword>
<organism evidence="2 3">
    <name type="scientific">Algibacter lectus</name>
    <dbReference type="NCBI Taxonomy" id="221126"/>
    <lineage>
        <taxon>Bacteria</taxon>
        <taxon>Pseudomonadati</taxon>
        <taxon>Bacteroidota</taxon>
        <taxon>Flavobacteriia</taxon>
        <taxon>Flavobacteriales</taxon>
        <taxon>Flavobacteriaceae</taxon>
        <taxon>Algibacter</taxon>
    </lineage>
</organism>
<name>A0A4R8M6A8_9FLAO</name>
<dbReference type="AlphaFoldDB" id="A0A4R8M6A8"/>
<evidence type="ECO:0000313" key="3">
    <source>
        <dbReference type="Proteomes" id="UP000294824"/>
    </source>
</evidence>
<accession>A0A4R8M6A8</accession>
<gene>
    <name evidence="2" type="ORF">DFQ06_3247</name>
</gene>
<keyword evidence="3" id="KW-1185">Reference proteome</keyword>
<dbReference type="Proteomes" id="UP000294824">
    <property type="component" value="Unassembled WGS sequence"/>
</dbReference>
<evidence type="ECO:0000256" key="1">
    <source>
        <dbReference type="SAM" id="SignalP"/>
    </source>
</evidence>
<proteinExistence type="predicted"/>
<dbReference type="InterPro" id="IPR021457">
    <property type="entry name" value="DUF3108"/>
</dbReference>
<evidence type="ECO:0000313" key="2">
    <source>
        <dbReference type="EMBL" id="TDY60664.1"/>
    </source>
</evidence>
<protein>
    <submittedName>
        <fullName evidence="2">Uncharacterized protein DUF3108</fullName>
    </submittedName>
</protein>
<sequence>MPRYNIKPNTYMMRFTLLIALFFSVALQAQNNAIAPDEKLVYTASYNMSGILNDIAQVTMSTAKVNTSKATLMRLKVTALTYSKWDNFFKIRDLYESYVSPKTLTPYLYKRDINEGGYYKAMKYTFSHKTNTVKTVQTKKNNYVENKTVSINKGTKDIVSALYYIRLFDYASMSKGSSKSLNIIFDRKEFNGKITYLGKETISTAIGTKECYKLSIGADSSSGLQGSSNFLWLTADENKIPVYGKFKIPVGNGELKIKSASGLKN</sequence>
<reference evidence="2 3" key="1">
    <citation type="submission" date="2019-03" db="EMBL/GenBank/DDBJ databases">
        <title>Genomic Encyclopedia of Type Strains, Phase III (KMG-III): the genomes of soil and plant-associated and newly described type strains.</title>
        <authorList>
            <person name="Whitman W."/>
        </authorList>
    </citation>
    <scope>NUCLEOTIDE SEQUENCE [LARGE SCALE GENOMIC DNA]</scope>
    <source>
        <strain evidence="2 3">CECT 8301</strain>
    </source>
</reference>
<feature type="chain" id="PRO_5020688797" evidence="1">
    <location>
        <begin position="30"/>
        <end position="265"/>
    </location>
</feature>